<dbReference type="EMBL" id="MQSV01000003">
    <property type="protein sequence ID" value="OKL47885.1"/>
    <property type="molecule type" value="Genomic_DNA"/>
</dbReference>
<gene>
    <name evidence="3" type="ORF">BSR29_05190</name>
</gene>
<dbReference type="STRING" id="1921764.BSR28_06490"/>
<feature type="transmembrane region" description="Helical" evidence="2">
    <location>
        <begin position="107"/>
        <end position="128"/>
    </location>
</feature>
<evidence type="ECO:0000313" key="3">
    <source>
        <dbReference type="EMBL" id="OKL47885.1"/>
    </source>
</evidence>
<keyword evidence="2" id="KW-0812">Transmembrane</keyword>
<keyword evidence="2" id="KW-0472">Membrane</keyword>
<dbReference type="OrthoDB" id="4955318at2"/>
<feature type="transmembrane region" description="Helical" evidence="2">
    <location>
        <begin position="45"/>
        <end position="70"/>
    </location>
</feature>
<dbReference type="AlphaFoldDB" id="A0A1Q5PLF2"/>
<comment type="caution">
    <text evidence="3">The sequence shown here is derived from an EMBL/GenBank/DDBJ whole genome shotgun (WGS) entry which is preliminary data.</text>
</comment>
<keyword evidence="2" id="KW-1133">Transmembrane helix</keyword>
<feature type="transmembrane region" description="Helical" evidence="2">
    <location>
        <begin position="82"/>
        <end position="101"/>
    </location>
</feature>
<keyword evidence="4" id="KW-1185">Reference proteome</keyword>
<reference evidence="3 4" key="1">
    <citation type="submission" date="2016-11" db="EMBL/GenBank/DDBJ databases">
        <title>Actinomyces gypaetusis sp. nov. isolated from the vulture Gypaetus barbatus in Qinghai Tibet Plateau China.</title>
        <authorList>
            <person name="Meng X."/>
        </authorList>
    </citation>
    <scope>NUCLEOTIDE SEQUENCE [LARGE SCALE GENOMIC DNA]</scope>
    <source>
        <strain evidence="3 4">VUL4_2</strain>
    </source>
</reference>
<accession>A0A1Q5PLF2</accession>
<proteinExistence type="predicted"/>
<evidence type="ECO:0000313" key="4">
    <source>
        <dbReference type="Proteomes" id="UP000186785"/>
    </source>
</evidence>
<dbReference type="RefSeq" id="WP_073709245.1">
    <property type="nucleotide sequence ID" value="NZ_MQSV01000003.1"/>
</dbReference>
<evidence type="ECO:0000256" key="1">
    <source>
        <dbReference type="SAM" id="MobiDB-lite"/>
    </source>
</evidence>
<feature type="region of interest" description="Disordered" evidence="1">
    <location>
        <begin position="152"/>
        <end position="190"/>
    </location>
</feature>
<dbReference type="Proteomes" id="UP000186785">
    <property type="component" value="Unassembled WGS sequence"/>
</dbReference>
<name>A0A1Q5PLF2_9ACTO</name>
<organism evidence="3 4">
    <name type="scientific">Boudabousia liubingyangii</name>
    <dbReference type="NCBI Taxonomy" id="1921764"/>
    <lineage>
        <taxon>Bacteria</taxon>
        <taxon>Bacillati</taxon>
        <taxon>Actinomycetota</taxon>
        <taxon>Actinomycetes</taxon>
        <taxon>Actinomycetales</taxon>
        <taxon>Actinomycetaceae</taxon>
        <taxon>Boudabousia</taxon>
    </lineage>
</organism>
<evidence type="ECO:0000256" key="2">
    <source>
        <dbReference type="SAM" id="Phobius"/>
    </source>
</evidence>
<protein>
    <submittedName>
        <fullName evidence="3">Uncharacterized protein</fullName>
    </submittedName>
</protein>
<feature type="transmembrane region" description="Helical" evidence="2">
    <location>
        <begin position="12"/>
        <end position="39"/>
    </location>
</feature>
<sequence>MPEETPRLSFGAIFAGRLFTGLVEGFLIWVCVLLVAWFLRLDVGVGLWAQVVFGTAFVAAAVLAWFQYVLADYRNVYVPSGWGFVFGNLLLHTLTAFGVAVALLQSFLLALVPTVCVLVFSLGFALWLQEWKPGPTPEEVAERKAALHKLTEETKAEIREEREQQRRQRQQRDEDDRYDDDGFLKGIRRD</sequence>